<dbReference type="EMBL" id="CBSZ010000161">
    <property type="protein sequence ID" value="CDH24165.1"/>
    <property type="molecule type" value="Genomic_DNA"/>
</dbReference>
<organism evidence="1">
    <name type="scientific">Xenorhabdus bovienii str. kraussei Becker Underwood</name>
    <dbReference type="NCBI Taxonomy" id="1398204"/>
    <lineage>
        <taxon>Bacteria</taxon>
        <taxon>Pseudomonadati</taxon>
        <taxon>Pseudomonadota</taxon>
        <taxon>Gammaproteobacteria</taxon>
        <taxon>Enterobacterales</taxon>
        <taxon>Morganellaceae</taxon>
        <taxon>Xenorhabdus</taxon>
    </lineage>
</organism>
<dbReference type="Proteomes" id="UP000028493">
    <property type="component" value="Unassembled WGS sequence"/>
</dbReference>
<evidence type="ECO:0000313" key="1">
    <source>
        <dbReference type="EMBL" id="CDH24165.1"/>
    </source>
</evidence>
<sequence length="53" mass="6268">MHLLGESKFIKNKNKNKNNCCCVFILYNFDCNYIKYISSDEIIVNIFSTSYSF</sequence>
<protein>
    <submittedName>
        <fullName evidence="1">Uncharacterized protein</fullName>
    </submittedName>
</protein>
<comment type="caution">
    <text evidence="1">The sequence shown here is derived from an EMBL/GenBank/DDBJ whole genome shotgun (WGS) entry which is preliminary data.</text>
</comment>
<accession>A0A077PII5</accession>
<reference evidence="1" key="1">
    <citation type="submission" date="2013-07" db="EMBL/GenBank/DDBJ databases">
        <title>Sub-species coevolution in mutualistic symbiosis.</title>
        <authorList>
            <person name="Murfin K."/>
            <person name="Klassen J."/>
            <person name="Lee M."/>
            <person name="Forst S."/>
            <person name="Stock P."/>
            <person name="Goodrich-Blair H."/>
        </authorList>
    </citation>
    <scope>NUCLEOTIDE SEQUENCE [LARGE SCALE GENOMIC DNA]</scope>
    <source>
        <strain evidence="1">Kraussei Becker Underwood</strain>
    </source>
</reference>
<gene>
    <name evidence="1" type="ORF">XBKB1_2430003</name>
</gene>
<name>A0A077PII5_XENBV</name>
<dbReference type="AlphaFoldDB" id="A0A077PII5"/>
<dbReference type="HOGENOM" id="CLU_3067706_0_0_6"/>
<proteinExistence type="predicted"/>